<keyword evidence="15" id="KW-1185">Reference proteome</keyword>
<dbReference type="GO" id="GO:0004386">
    <property type="term" value="F:helicase activity"/>
    <property type="evidence" value="ECO:0007669"/>
    <property type="project" value="TreeGrafter"/>
</dbReference>
<evidence type="ECO:0000313" key="14">
    <source>
        <dbReference type="EMBL" id="PAA66336.1"/>
    </source>
</evidence>
<dbReference type="OrthoDB" id="10009520at2759"/>
<evidence type="ECO:0000256" key="1">
    <source>
        <dbReference type="ARBA" id="ARBA00022679"/>
    </source>
</evidence>
<dbReference type="PROSITE" id="PS51873">
    <property type="entry name" value="TRIAD"/>
    <property type="match status" value="1"/>
</dbReference>
<feature type="domain" description="Helicase ATP-binding" evidence="11">
    <location>
        <begin position="265"/>
        <end position="426"/>
    </location>
</feature>
<dbReference type="InterPro" id="IPR001650">
    <property type="entry name" value="Helicase_C-like"/>
</dbReference>
<name>A0A267EXY8_9PLAT</name>
<dbReference type="Pfam" id="PF07717">
    <property type="entry name" value="OB_NTP_bind"/>
    <property type="match status" value="1"/>
</dbReference>
<dbReference type="SUPFAM" id="SSF52540">
    <property type="entry name" value="P-loop containing nucleoside triphosphate hydrolases"/>
    <property type="match status" value="1"/>
</dbReference>
<dbReference type="Proteomes" id="UP000215902">
    <property type="component" value="Unassembled WGS sequence"/>
</dbReference>
<dbReference type="Gene3D" id="1.20.120.1080">
    <property type="match status" value="1"/>
</dbReference>
<dbReference type="SMART" id="SM00487">
    <property type="entry name" value="DEXDc"/>
    <property type="match status" value="1"/>
</dbReference>
<dbReference type="CDD" id="cd18791">
    <property type="entry name" value="SF2_C_RHA"/>
    <property type="match status" value="1"/>
</dbReference>
<dbReference type="InterPro" id="IPR013083">
    <property type="entry name" value="Znf_RING/FYVE/PHD"/>
</dbReference>
<evidence type="ECO:0000259" key="12">
    <source>
        <dbReference type="PROSITE" id="PS51194"/>
    </source>
</evidence>
<dbReference type="InterPro" id="IPR014001">
    <property type="entry name" value="Helicase_ATP-bd"/>
</dbReference>
<reference evidence="14 15" key="1">
    <citation type="submission" date="2017-06" db="EMBL/GenBank/DDBJ databases">
        <title>A platform for efficient transgenesis in Macrostomum lignano, a flatworm model organism for stem cell research.</title>
        <authorList>
            <person name="Berezikov E."/>
        </authorList>
    </citation>
    <scope>NUCLEOTIDE SEQUENCE [LARGE SCALE GENOMIC DNA]</scope>
    <source>
        <strain evidence="14">DV1</strain>
        <tissue evidence="14">Whole organism</tissue>
    </source>
</reference>
<dbReference type="PROSITE" id="PS51194">
    <property type="entry name" value="HELICASE_CTER"/>
    <property type="match status" value="1"/>
</dbReference>
<dbReference type="Gene3D" id="1.20.120.1750">
    <property type="match status" value="1"/>
</dbReference>
<organism evidence="14 15">
    <name type="scientific">Macrostomum lignano</name>
    <dbReference type="NCBI Taxonomy" id="282301"/>
    <lineage>
        <taxon>Eukaryota</taxon>
        <taxon>Metazoa</taxon>
        <taxon>Spiralia</taxon>
        <taxon>Lophotrochozoa</taxon>
        <taxon>Platyhelminthes</taxon>
        <taxon>Rhabditophora</taxon>
        <taxon>Macrostomorpha</taxon>
        <taxon>Macrostomida</taxon>
        <taxon>Macrostomidae</taxon>
        <taxon>Macrostomum</taxon>
    </lineage>
</organism>
<keyword evidence="6" id="KW-0833">Ubl conjugation pathway</keyword>
<evidence type="ECO:0000256" key="2">
    <source>
        <dbReference type="ARBA" id="ARBA00022723"/>
    </source>
</evidence>
<feature type="domain" description="RING-type" evidence="13">
    <location>
        <begin position="1548"/>
        <end position="1765"/>
    </location>
</feature>
<evidence type="ECO:0000256" key="9">
    <source>
        <dbReference type="ARBA" id="ARBA00022840"/>
    </source>
</evidence>
<dbReference type="SUPFAM" id="SSF57850">
    <property type="entry name" value="RING/U-box"/>
    <property type="match status" value="2"/>
</dbReference>
<keyword evidence="2" id="KW-0479">Metal-binding</keyword>
<dbReference type="CDD" id="cd22585">
    <property type="entry name" value="Rcat_RBR_DEAH12-like"/>
    <property type="match status" value="1"/>
</dbReference>
<dbReference type="STRING" id="282301.A0A267EXY8"/>
<feature type="region of interest" description="Disordered" evidence="10">
    <location>
        <begin position="1"/>
        <end position="26"/>
    </location>
</feature>
<keyword evidence="9" id="KW-0067">ATP-binding</keyword>
<dbReference type="InterPro" id="IPR011545">
    <property type="entry name" value="DEAD/DEAH_box_helicase_dom"/>
</dbReference>
<dbReference type="SMART" id="SM00490">
    <property type="entry name" value="HELICc"/>
    <property type="match status" value="1"/>
</dbReference>
<dbReference type="GO" id="GO:0016740">
    <property type="term" value="F:transferase activity"/>
    <property type="evidence" value="ECO:0007669"/>
    <property type="project" value="UniProtKB-KW"/>
</dbReference>
<dbReference type="EMBL" id="NIVC01001568">
    <property type="protein sequence ID" value="PAA66336.1"/>
    <property type="molecule type" value="Genomic_DNA"/>
</dbReference>
<evidence type="ECO:0000256" key="7">
    <source>
        <dbReference type="ARBA" id="ARBA00022801"/>
    </source>
</evidence>
<keyword evidence="4" id="KW-0547">Nucleotide-binding</keyword>
<dbReference type="GO" id="GO:0005524">
    <property type="term" value="F:ATP binding"/>
    <property type="evidence" value="ECO:0007669"/>
    <property type="project" value="UniProtKB-KW"/>
</dbReference>
<feature type="compositionally biased region" description="Polar residues" evidence="10">
    <location>
        <begin position="13"/>
        <end position="23"/>
    </location>
</feature>
<dbReference type="InterPro" id="IPR002464">
    <property type="entry name" value="DNA/RNA_helicase_DEAH_CS"/>
</dbReference>
<dbReference type="PROSITE" id="PS00690">
    <property type="entry name" value="DEAH_ATP_HELICASE"/>
    <property type="match status" value="1"/>
</dbReference>
<dbReference type="InterPro" id="IPR011709">
    <property type="entry name" value="DEAD-box_helicase_OB_fold"/>
</dbReference>
<feature type="domain" description="Helicase C-terminal" evidence="12">
    <location>
        <begin position="453"/>
        <end position="627"/>
    </location>
</feature>
<dbReference type="Gene3D" id="3.30.40.10">
    <property type="entry name" value="Zinc/RING finger domain, C3HC4 (zinc finger)"/>
    <property type="match status" value="1"/>
</dbReference>
<evidence type="ECO:0000256" key="3">
    <source>
        <dbReference type="ARBA" id="ARBA00022737"/>
    </source>
</evidence>
<dbReference type="InterPro" id="IPR002867">
    <property type="entry name" value="IBR_dom"/>
</dbReference>
<evidence type="ECO:0008006" key="16">
    <source>
        <dbReference type="Google" id="ProtNLM"/>
    </source>
</evidence>
<dbReference type="InterPro" id="IPR027417">
    <property type="entry name" value="P-loop_NTPase"/>
</dbReference>
<keyword evidence="5" id="KW-0863">Zinc-finger</keyword>
<dbReference type="CDD" id="cd20335">
    <property type="entry name" value="BRcat_RBR"/>
    <property type="match status" value="1"/>
</dbReference>
<keyword evidence="8" id="KW-0862">Zinc</keyword>
<evidence type="ECO:0000259" key="13">
    <source>
        <dbReference type="PROSITE" id="PS51873"/>
    </source>
</evidence>
<comment type="caution">
    <text evidence="14">The sequence shown here is derived from an EMBL/GenBank/DDBJ whole genome shotgun (WGS) entry which is preliminary data.</text>
</comment>
<dbReference type="SMART" id="SM00647">
    <property type="entry name" value="IBR"/>
    <property type="match status" value="2"/>
</dbReference>
<dbReference type="Pfam" id="PF01485">
    <property type="entry name" value="IBR"/>
    <property type="match status" value="1"/>
</dbReference>
<protein>
    <recommendedName>
        <fullName evidence="16">RNA helicase</fullName>
    </recommendedName>
</protein>
<dbReference type="PANTHER" id="PTHR18934:SF81">
    <property type="entry name" value="ATP-DEPENDENT RNA HELICASE DEAH11, CHLOROPLASTIC-RELATED"/>
    <property type="match status" value="1"/>
</dbReference>
<keyword evidence="1" id="KW-0808">Transferase</keyword>
<dbReference type="Pfam" id="PF00271">
    <property type="entry name" value="Helicase_C"/>
    <property type="match status" value="1"/>
</dbReference>
<dbReference type="PROSITE" id="PS00518">
    <property type="entry name" value="ZF_RING_1"/>
    <property type="match status" value="1"/>
</dbReference>
<dbReference type="GO" id="GO:0003723">
    <property type="term" value="F:RNA binding"/>
    <property type="evidence" value="ECO:0007669"/>
    <property type="project" value="TreeGrafter"/>
</dbReference>
<evidence type="ECO:0000256" key="5">
    <source>
        <dbReference type="ARBA" id="ARBA00022771"/>
    </source>
</evidence>
<dbReference type="Gene3D" id="3.40.50.300">
    <property type="entry name" value="P-loop containing nucleotide triphosphate hydrolases"/>
    <property type="match status" value="2"/>
</dbReference>
<gene>
    <name evidence="14" type="ORF">BOX15_Mlig007882g1</name>
</gene>
<dbReference type="Pfam" id="PF22191">
    <property type="entry name" value="IBR_1"/>
    <property type="match status" value="1"/>
</dbReference>
<dbReference type="SMART" id="SM00847">
    <property type="entry name" value="HA2"/>
    <property type="match status" value="1"/>
</dbReference>
<dbReference type="InterPro" id="IPR017907">
    <property type="entry name" value="Znf_RING_CS"/>
</dbReference>
<dbReference type="GO" id="GO:0016787">
    <property type="term" value="F:hydrolase activity"/>
    <property type="evidence" value="ECO:0007669"/>
    <property type="project" value="UniProtKB-KW"/>
</dbReference>
<dbReference type="GO" id="GO:0008270">
    <property type="term" value="F:zinc ion binding"/>
    <property type="evidence" value="ECO:0007669"/>
    <property type="project" value="UniProtKB-KW"/>
</dbReference>
<dbReference type="PANTHER" id="PTHR18934">
    <property type="entry name" value="ATP-DEPENDENT RNA HELICASE"/>
    <property type="match status" value="1"/>
</dbReference>
<dbReference type="Pfam" id="PF00270">
    <property type="entry name" value="DEAD"/>
    <property type="match status" value="1"/>
</dbReference>
<keyword evidence="3" id="KW-0677">Repeat</keyword>
<dbReference type="Pfam" id="PF24471">
    <property type="entry name" value="KH_DEAH11"/>
    <property type="match status" value="1"/>
</dbReference>
<dbReference type="PROSITE" id="PS51192">
    <property type="entry name" value="HELICASE_ATP_BIND_1"/>
    <property type="match status" value="1"/>
</dbReference>
<proteinExistence type="predicted"/>
<sequence>MIRSKSGWKWDNPSPSSNASQPRPVQRARSPDLLFGNLSNIISAKGTLDMFMENQKCQRGKFHVIALCLASNASEHLCESREAVCTKVSMIEGCTASSIEFFEYSPNTTVGRIYTSNIDMARWIEGSLKCFLKTKCKGPSMDAAIAMALNVSVDAAVLARLIADANKQAVQKIDAAEKRVTRQLATKLRQILDNDEFAGDKVEEITRATKVFERDCHECKVKLKDLDSGDEGTVERIHQIVNSLQQSERQSLLGLPIYPYKEEIVNLVLDNQVSVFVAETGSGKSTQIVQYLQTSGLFPGKIACTQPRRLAARSLSEYVAKQMNCKNGGLVASMVGGKAVKEETKIVFMTDFQLLKLCVSDPRLSEYSCIVVDEAHERNLHTDLIIGLLKQALKLRPELKVLITSATINPYLFLSFFDDFSKAHAQIPGRVYRVDVHYSDKKMDKTEKYFETAVDKVVELCLDRNVPHGNMLVFLTTPKDTENASALFQRKIGTQSKIPSYPLHGQLQPEDQQLAMEEVKDKNSRKVIFATNCAETSLTIPGVVVVVDSGLSKQNAFDPVRNMDALVVGEISRNSADQRKGRAGRTQNGCCYRLYTQAEYEAMSESTVPEIQRIDLSGVAIRILELGLNPLEFDYLTPPSRQGLNSAMSALEFIGAFSEGQLTELGKKIAKIPAEPRLAKMILLLYENNLAMEGMVLASLITLSGQVFFRGKTDAERQDATKTKEFYASDDGDLLTSLQVFKDWRSRPDNLRTKWSVKNCVNNKSMRSVNEKVADLQRALKYDLKMQVSETFSDDRNFASAVQECIYRVFSDKLCAYSGNPRIGFVEVSTGQLLKIHPSSVFSNAVNIPFAVYTKLLETEQTYLLNITPVSPEWLSDRNLTSEAIFRTVTRIMPVSTEVMKRLVGRGRVALNKLTENVKEKLKPKLFEVHCNFELHFVDIVCEPASCLAAARAMTDDFIKETVDTLCSLTSLTPDQTQLPCHIRLAPGFVISQLNLTGESSAVKLMARMPNQAISIPLLNAVATKYGHEFGEIQVNEKGKFLIAESPVVAQKLVEKLNASEVAYLAQIKPHSYSNSTDRQQTCDLNELKLRLTFPRRYPTGFANVSFDNPEDASSVLEHVTSLSLSNSFWASKMALDKRDPEKLIIFDVPLWIDEGVIANELARSAVLLDSINPRVTMRREHQDNALSKEAAGARVLEILRAIFSSEFVDDEENYQFVIRDPPNPGFFDWQVTICFRYDDDYIVFAREFKQLKGFVLANLSNWSHGHLARGRERKSIFLAKQNAYKASAFAGSKFELIFPPLIVSSEIFSASEPLLLEVKRDIEKRSSLFPTAIQNMLRANPVSININTDYREKHRGVEVKKVKIDVDTQDVTTWSFTYQHLRKSLMPYELDCSRNDALRSLLLARSESELRKRLPELSHAIFDRRRECLSIYGTDSVKSRCQIIINNYLTEREALSLREISLAGAHRPRGLIRRLLKTFGRDLSKLGDESVTAELELGDSRTLTLFGVNADAVAAAADAVERLAEEEATAAAAAALNATAVAVPGTVKLECPVCFAPAGTEAATTLALCGHVYCTDCLDLQLASAADVPLLCAAEGCGQPFHVGLDILDRAPSPAEREQLMRRLLGPALKRHVNLPASCLQFCPAPDCPGLLRDFKEAAVRESRCKVCRGTFCLDCQYFSHVGLTCKTAKEIRANPDYGLQTWLTADSRNRKQCPRCRVHIEKNAGCNHMTCVRCHCHFCWLCVRAFDSAEEVYDHQPLCRGPR</sequence>
<dbReference type="CDD" id="cd17917">
    <property type="entry name" value="DEXHc_RHA-like"/>
    <property type="match status" value="1"/>
</dbReference>
<evidence type="ECO:0000256" key="4">
    <source>
        <dbReference type="ARBA" id="ARBA00022741"/>
    </source>
</evidence>
<dbReference type="InterPro" id="IPR007502">
    <property type="entry name" value="Helicase-assoc_dom"/>
</dbReference>
<evidence type="ECO:0000256" key="8">
    <source>
        <dbReference type="ARBA" id="ARBA00022833"/>
    </source>
</evidence>
<keyword evidence="7" id="KW-0378">Hydrolase</keyword>
<evidence type="ECO:0000259" key="11">
    <source>
        <dbReference type="PROSITE" id="PS51192"/>
    </source>
</evidence>
<evidence type="ECO:0000256" key="6">
    <source>
        <dbReference type="ARBA" id="ARBA00022786"/>
    </source>
</evidence>
<dbReference type="InterPro" id="IPR044066">
    <property type="entry name" value="TRIAD_supradom"/>
</dbReference>
<evidence type="ECO:0000313" key="15">
    <source>
        <dbReference type="Proteomes" id="UP000215902"/>
    </source>
</evidence>
<evidence type="ECO:0000256" key="10">
    <source>
        <dbReference type="SAM" id="MobiDB-lite"/>
    </source>
</evidence>
<dbReference type="InterPro" id="IPR056245">
    <property type="entry name" value="KH_DEAH11/12"/>
</dbReference>
<accession>A0A267EXY8</accession>